<dbReference type="PANTHER" id="PTHR30100">
    <property type="entry name" value="FATTY ACID/PHOSPHOLIPID SYNTHESIS PROTEIN PLSX"/>
    <property type="match status" value="1"/>
</dbReference>
<accession>A0A1I1DC76</accession>
<dbReference type="UniPathway" id="UPA00085"/>
<comment type="subunit">
    <text evidence="9 10">Homodimer. Probably interacts with PlsY.</text>
</comment>
<evidence type="ECO:0000256" key="10">
    <source>
        <dbReference type="HAMAP-Rule" id="MF_00019"/>
    </source>
</evidence>
<organism evidence="11 12">
    <name type="scientific">Brevinema andersonii</name>
    <dbReference type="NCBI Taxonomy" id="34097"/>
    <lineage>
        <taxon>Bacteria</taxon>
        <taxon>Pseudomonadati</taxon>
        <taxon>Spirochaetota</taxon>
        <taxon>Spirochaetia</taxon>
        <taxon>Brevinematales</taxon>
        <taxon>Brevinemataceae</taxon>
        <taxon>Brevinema</taxon>
    </lineage>
</organism>
<dbReference type="NCBIfam" id="TIGR00182">
    <property type="entry name" value="plsX"/>
    <property type="match status" value="1"/>
</dbReference>
<dbReference type="Gene3D" id="3.40.718.10">
    <property type="entry name" value="Isopropylmalate Dehydrogenase"/>
    <property type="match status" value="1"/>
</dbReference>
<dbReference type="SUPFAM" id="SSF53659">
    <property type="entry name" value="Isocitrate/Isopropylmalate dehydrogenase-like"/>
    <property type="match status" value="1"/>
</dbReference>
<evidence type="ECO:0000256" key="6">
    <source>
        <dbReference type="ARBA" id="ARBA00023209"/>
    </source>
</evidence>
<comment type="similarity">
    <text evidence="10">Belongs to the PlsX family.</text>
</comment>
<keyword evidence="2 10" id="KW-0963">Cytoplasm</keyword>
<proteinExistence type="inferred from homology"/>
<evidence type="ECO:0000256" key="5">
    <source>
        <dbReference type="ARBA" id="ARBA00023098"/>
    </source>
</evidence>
<comment type="catalytic activity">
    <reaction evidence="1 10">
        <text>a fatty acyl-[ACP] + phosphate = an acyl phosphate + holo-[ACP]</text>
        <dbReference type="Rhea" id="RHEA:42292"/>
        <dbReference type="Rhea" id="RHEA-COMP:9685"/>
        <dbReference type="Rhea" id="RHEA-COMP:14125"/>
        <dbReference type="ChEBI" id="CHEBI:43474"/>
        <dbReference type="ChEBI" id="CHEBI:59918"/>
        <dbReference type="ChEBI" id="CHEBI:64479"/>
        <dbReference type="ChEBI" id="CHEBI:138651"/>
        <dbReference type="EC" id="2.3.1.274"/>
    </reaction>
</comment>
<evidence type="ECO:0000256" key="2">
    <source>
        <dbReference type="ARBA" id="ARBA00022490"/>
    </source>
</evidence>
<dbReference type="RefSeq" id="WP_092317829.1">
    <property type="nucleotide sequence ID" value="NZ_FOKY01000001.1"/>
</dbReference>
<dbReference type="InterPro" id="IPR003664">
    <property type="entry name" value="FA_synthesis"/>
</dbReference>
<keyword evidence="4 10" id="KW-0808">Transferase</keyword>
<dbReference type="HAMAP" id="MF_00019">
    <property type="entry name" value="PlsX"/>
    <property type="match status" value="1"/>
</dbReference>
<dbReference type="GO" id="GO:0008654">
    <property type="term" value="P:phospholipid biosynthetic process"/>
    <property type="evidence" value="ECO:0007669"/>
    <property type="project" value="UniProtKB-KW"/>
</dbReference>
<sequence>MRIGVDIASGERDPWYLVKGAVEGALMHPQAEIIMIGDKKQLAILLDDVCQKIERPSNISIMHADNIITMNDEPLSAVRTKPNSSVVVGLTAYKNGELDAFFSPGNTGAIVTGAALILKRAPGIKKPALATFLTKGIGGHTSMLLDVGASSETTPEDLVKFALMGQIYYELMMNVPAPIVGLLNTGEEEYKGSKLARDTYKKMKQTRFLNFKGNIEGKELFKGKAHVIVCDGFVGNITLKVIEGTASGFSTMLKNAFRNSFITLFGALLAKPAFQRVKDALDPEIFGGAPLLGVKGIVLIGHGSSGSLAFKNAIDACVRTIENNVIQEINNKLEKNQTWLESISRN</sequence>
<keyword evidence="11" id="KW-0012">Acyltransferase</keyword>
<gene>
    <name evidence="10" type="primary">plsX</name>
    <name evidence="11" type="ORF">SAMN02745150_00371</name>
</gene>
<evidence type="ECO:0000256" key="4">
    <source>
        <dbReference type="ARBA" id="ARBA00022679"/>
    </source>
</evidence>
<keyword evidence="5 10" id="KW-0443">Lipid metabolism</keyword>
<evidence type="ECO:0000256" key="7">
    <source>
        <dbReference type="ARBA" id="ARBA00023264"/>
    </source>
</evidence>
<comment type="function">
    <text evidence="10">Catalyzes the reversible formation of acyl-phosphate (acyl-PO(4)) from acyl-[acyl-carrier-protein] (acyl-ACP). This enzyme utilizes acyl-ACP as fatty acyl donor, but not acyl-CoA.</text>
</comment>
<dbReference type="EC" id="2.3.1.274" evidence="8 10"/>
<comment type="subcellular location">
    <subcellularLocation>
        <location evidence="10">Cytoplasm</location>
    </subcellularLocation>
    <text evidence="10">Associated with the membrane possibly through PlsY.</text>
</comment>
<protein>
    <recommendedName>
        <fullName evidence="8 10">Phosphate acyltransferase</fullName>
        <ecNumber evidence="8 10">2.3.1.274</ecNumber>
    </recommendedName>
    <alternativeName>
        <fullName evidence="10">Acyl-ACP phosphotransacylase</fullName>
    </alternativeName>
    <alternativeName>
        <fullName evidence="10">Acyl-[acyl-carrier-protein]--phosphate acyltransferase</fullName>
    </alternativeName>
    <alternativeName>
        <fullName evidence="10">Phosphate-acyl-ACP acyltransferase</fullName>
    </alternativeName>
</protein>
<dbReference type="GO" id="GO:0005737">
    <property type="term" value="C:cytoplasm"/>
    <property type="evidence" value="ECO:0007669"/>
    <property type="project" value="UniProtKB-SubCell"/>
</dbReference>
<comment type="pathway">
    <text evidence="10">Lipid metabolism; phospholipid metabolism.</text>
</comment>
<evidence type="ECO:0000256" key="9">
    <source>
        <dbReference type="ARBA" id="ARBA00046608"/>
    </source>
</evidence>
<name>A0A1I1DC76_BREAD</name>
<dbReference type="GO" id="GO:0043811">
    <property type="term" value="F:phosphate:acyl-[acyl carrier protein] acyltransferase activity"/>
    <property type="evidence" value="ECO:0007669"/>
    <property type="project" value="UniProtKB-UniRule"/>
</dbReference>
<dbReference type="EMBL" id="FOKY01000001">
    <property type="protein sequence ID" value="SFB70688.1"/>
    <property type="molecule type" value="Genomic_DNA"/>
</dbReference>
<dbReference type="AlphaFoldDB" id="A0A1I1DC76"/>
<dbReference type="Pfam" id="PF02504">
    <property type="entry name" value="FA_synthesis"/>
    <property type="match status" value="1"/>
</dbReference>
<evidence type="ECO:0000313" key="12">
    <source>
        <dbReference type="Proteomes" id="UP000240042"/>
    </source>
</evidence>
<evidence type="ECO:0000256" key="1">
    <source>
        <dbReference type="ARBA" id="ARBA00001232"/>
    </source>
</evidence>
<dbReference type="STRING" id="34097.SAMN02745150_00371"/>
<dbReference type="OrthoDB" id="9806408at2"/>
<keyword evidence="7 10" id="KW-1208">Phospholipid metabolism</keyword>
<dbReference type="PANTHER" id="PTHR30100:SF1">
    <property type="entry name" value="PHOSPHATE ACYLTRANSFERASE"/>
    <property type="match status" value="1"/>
</dbReference>
<keyword evidence="3 10" id="KW-0444">Lipid biosynthesis</keyword>
<reference evidence="12" key="1">
    <citation type="submission" date="2016-10" db="EMBL/GenBank/DDBJ databases">
        <authorList>
            <person name="Varghese N."/>
            <person name="Submissions S."/>
        </authorList>
    </citation>
    <scope>NUCLEOTIDE SEQUENCE [LARGE SCALE GENOMIC DNA]</scope>
    <source>
        <strain evidence="12">ATCC 43811</strain>
    </source>
</reference>
<keyword evidence="12" id="KW-1185">Reference proteome</keyword>
<evidence type="ECO:0000313" key="11">
    <source>
        <dbReference type="EMBL" id="SFB70688.1"/>
    </source>
</evidence>
<keyword evidence="6 10" id="KW-0594">Phospholipid biosynthesis</keyword>
<dbReference type="PIRSF" id="PIRSF002465">
    <property type="entry name" value="Phsphlp_syn_PlsX"/>
    <property type="match status" value="1"/>
</dbReference>
<dbReference type="InterPro" id="IPR012281">
    <property type="entry name" value="Phospholipid_synth_PlsX-like"/>
</dbReference>
<evidence type="ECO:0000256" key="3">
    <source>
        <dbReference type="ARBA" id="ARBA00022516"/>
    </source>
</evidence>
<dbReference type="GO" id="GO:0006633">
    <property type="term" value="P:fatty acid biosynthetic process"/>
    <property type="evidence" value="ECO:0007669"/>
    <property type="project" value="UniProtKB-UniRule"/>
</dbReference>
<evidence type="ECO:0000256" key="8">
    <source>
        <dbReference type="ARBA" id="ARBA00024069"/>
    </source>
</evidence>
<dbReference type="Proteomes" id="UP000240042">
    <property type="component" value="Unassembled WGS sequence"/>
</dbReference>